<evidence type="ECO:0000256" key="1">
    <source>
        <dbReference type="ARBA" id="ARBA00004651"/>
    </source>
</evidence>
<feature type="domain" description="VTT" evidence="7">
    <location>
        <begin position="84"/>
        <end position="201"/>
    </location>
</feature>
<accession>A0ABU3Z9H5</accession>
<evidence type="ECO:0000313" key="9">
    <source>
        <dbReference type="Proteomes" id="UP001272515"/>
    </source>
</evidence>
<feature type="transmembrane region" description="Helical" evidence="6">
    <location>
        <begin position="17"/>
        <end position="36"/>
    </location>
</feature>
<comment type="similarity">
    <text evidence="6">Belongs to the TVP38/TMEM64 family.</text>
</comment>
<evidence type="ECO:0000256" key="6">
    <source>
        <dbReference type="RuleBase" id="RU366058"/>
    </source>
</evidence>
<keyword evidence="3 6" id="KW-0812">Transmembrane</keyword>
<evidence type="ECO:0000259" key="7">
    <source>
        <dbReference type="Pfam" id="PF09335"/>
    </source>
</evidence>
<dbReference type="InterPro" id="IPR015414">
    <property type="entry name" value="TMEM64"/>
</dbReference>
<dbReference type="EMBL" id="JAWJZB010000006">
    <property type="protein sequence ID" value="MDV5088352.1"/>
    <property type="molecule type" value="Genomic_DNA"/>
</dbReference>
<comment type="caution">
    <text evidence="6">Lacks conserved residue(s) required for the propagation of feature annotation.</text>
</comment>
<proteinExistence type="inferred from homology"/>
<dbReference type="Proteomes" id="UP001272515">
    <property type="component" value="Unassembled WGS sequence"/>
</dbReference>
<evidence type="ECO:0000313" key="8">
    <source>
        <dbReference type="EMBL" id="MDV5088352.1"/>
    </source>
</evidence>
<dbReference type="PANTHER" id="PTHR12677:SF59">
    <property type="entry name" value="GOLGI APPARATUS MEMBRANE PROTEIN TVP38-RELATED"/>
    <property type="match status" value="1"/>
</dbReference>
<dbReference type="PANTHER" id="PTHR12677">
    <property type="entry name" value="GOLGI APPARATUS MEMBRANE PROTEIN TVP38-RELATED"/>
    <property type="match status" value="1"/>
</dbReference>
<gene>
    <name evidence="8" type="ORF">RVY80_05760</name>
</gene>
<dbReference type="RefSeq" id="WP_317329923.1">
    <property type="nucleotide sequence ID" value="NZ_JAWJZA010000003.1"/>
</dbReference>
<feature type="transmembrane region" description="Helical" evidence="6">
    <location>
        <begin position="63"/>
        <end position="84"/>
    </location>
</feature>
<evidence type="ECO:0000256" key="4">
    <source>
        <dbReference type="ARBA" id="ARBA00022989"/>
    </source>
</evidence>
<dbReference type="Pfam" id="PF09335">
    <property type="entry name" value="VTT_dom"/>
    <property type="match status" value="1"/>
</dbReference>
<comment type="subcellular location">
    <subcellularLocation>
        <location evidence="1 6">Cell membrane</location>
        <topology evidence="1 6">Multi-pass membrane protein</topology>
    </subcellularLocation>
</comment>
<evidence type="ECO:0000256" key="3">
    <source>
        <dbReference type="ARBA" id="ARBA00022692"/>
    </source>
</evidence>
<protein>
    <recommendedName>
        <fullName evidence="6">TVP38/TMEM64 family membrane protein</fullName>
    </recommendedName>
</protein>
<comment type="caution">
    <text evidence="8">The sequence shown here is derived from an EMBL/GenBank/DDBJ whole genome shotgun (WGS) entry which is preliminary data.</text>
</comment>
<reference evidence="8 9" key="1">
    <citation type="submission" date="2023-10" db="EMBL/GenBank/DDBJ databases">
        <title>Veillonella sp. nov., isolated from a pig farm feces dump.</title>
        <authorList>
            <person name="Chang Y.-H."/>
        </authorList>
    </citation>
    <scope>NUCLEOTIDE SEQUENCE [LARGE SCALE GENOMIC DNA]</scope>
    <source>
        <strain evidence="8 9">YH-vei2233</strain>
    </source>
</reference>
<name>A0ABU3Z9H5_9FIRM</name>
<dbReference type="InterPro" id="IPR032816">
    <property type="entry name" value="VTT_dom"/>
</dbReference>
<keyword evidence="4 6" id="KW-1133">Transmembrane helix</keyword>
<keyword evidence="2 6" id="KW-1003">Cell membrane</keyword>
<keyword evidence="9" id="KW-1185">Reference proteome</keyword>
<feature type="transmembrane region" description="Helical" evidence="6">
    <location>
        <begin position="104"/>
        <end position="125"/>
    </location>
</feature>
<feature type="transmembrane region" description="Helical" evidence="6">
    <location>
        <begin position="211"/>
        <end position="232"/>
    </location>
</feature>
<evidence type="ECO:0000256" key="2">
    <source>
        <dbReference type="ARBA" id="ARBA00022475"/>
    </source>
</evidence>
<sequence length="265" mass="29931">MSENKKNIYYGISGERWIQIIALVLTIAVLVGIHIIDPKFYPMVWHLATAGRMDEIVQFLRHYGTWAMLISMVLDIFVNAVGFLPSIFISTANGIVFGMWPGIIISWLAETIGVVISFYIMRYFLRDAADKLISKNKTLMKVDDFSGRNGFAVMLFARTLPYFPSGIITALGAISKIKPRDYIIANLIGKFPSTALEVAIGTDIVNFRENISRLGIIVIVAAIAYFILWKLYQNYMEKQKAKHAIEDSKLTEHNAVVEKNNNEDN</sequence>
<keyword evidence="5 6" id="KW-0472">Membrane</keyword>
<organism evidence="8 9">
    <name type="scientific">Veillonella absiana</name>
    <dbReference type="NCBI Taxonomy" id="3079305"/>
    <lineage>
        <taxon>Bacteria</taxon>
        <taxon>Bacillati</taxon>
        <taxon>Bacillota</taxon>
        <taxon>Negativicutes</taxon>
        <taxon>Veillonellales</taxon>
        <taxon>Veillonellaceae</taxon>
        <taxon>Veillonella</taxon>
    </lineage>
</organism>
<evidence type="ECO:0000256" key="5">
    <source>
        <dbReference type="ARBA" id="ARBA00023136"/>
    </source>
</evidence>